<sequence>MVGAEHEPDLRSAVDVQWRETLNKGTYDKYNARFARLIEQEYAPAARADAREEVKTILAEHPELLDRFNAIHLPANADEIYKQIETAEISSFSGSVVPYRINKGIYIQYDLQVASDKGKKWTGGISAVERYGGGETLMSVVADLGELTTERTNVCPSRWTGRGLSARSQFLKGDQPCANQPRLGRQWFNAACYESLHMPSIRTNPIRLYFHFCGEGKRVSVLFARDLIRRCLQRPSCKAPPESVLTN</sequence>
<gene>
    <name evidence="1" type="ORF">PoMZ_08227</name>
</gene>
<dbReference type="Proteomes" id="UP000294847">
    <property type="component" value="Chromosome 4"/>
</dbReference>
<reference evidence="1 2" key="1">
    <citation type="journal article" date="2019" name="Mol. Biol. Evol.">
        <title>Blast fungal genomes show frequent chromosomal changes, gene gains and losses, and effector gene turnover.</title>
        <authorList>
            <person name="Gomez Luciano L.B."/>
            <person name="Jason Tsai I."/>
            <person name="Chuma I."/>
            <person name="Tosa Y."/>
            <person name="Chen Y.H."/>
            <person name="Li J.Y."/>
            <person name="Li M.Y."/>
            <person name="Jade Lu M.Y."/>
            <person name="Nakayashiki H."/>
            <person name="Li W.H."/>
        </authorList>
    </citation>
    <scope>NUCLEOTIDE SEQUENCE [LARGE SCALE GENOMIC DNA]</scope>
    <source>
        <strain evidence="1">MZ5-1-6</strain>
    </source>
</reference>
<accession>A0A4P7NH24</accession>
<dbReference type="AlphaFoldDB" id="A0A4P7NH24"/>
<dbReference type="EMBL" id="CP034207">
    <property type="protein sequence ID" value="QBZ61279.1"/>
    <property type="molecule type" value="Genomic_DNA"/>
</dbReference>
<name>A0A4P7NH24_PYROR</name>
<organism evidence="1 2">
    <name type="scientific">Pyricularia oryzae</name>
    <name type="common">Rice blast fungus</name>
    <name type="synonym">Magnaporthe oryzae</name>
    <dbReference type="NCBI Taxonomy" id="318829"/>
    <lineage>
        <taxon>Eukaryota</taxon>
        <taxon>Fungi</taxon>
        <taxon>Dikarya</taxon>
        <taxon>Ascomycota</taxon>
        <taxon>Pezizomycotina</taxon>
        <taxon>Sordariomycetes</taxon>
        <taxon>Sordariomycetidae</taxon>
        <taxon>Magnaporthales</taxon>
        <taxon>Pyriculariaceae</taxon>
        <taxon>Pyricularia</taxon>
    </lineage>
</organism>
<proteinExistence type="predicted"/>
<evidence type="ECO:0000313" key="2">
    <source>
        <dbReference type="Proteomes" id="UP000294847"/>
    </source>
</evidence>
<protein>
    <submittedName>
        <fullName evidence="1">Uncharacterized protein</fullName>
    </submittedName>
</protein>
<evidence type="ECO:0000313" key="1">
    <source>
        <dbReference type="EMBL" id="QBZ61279.1"/>
    </source>
</evidence>